<organism evidence="1 2">
    <name type="scientific">Pontibacter korlensis</name>
    <dbReference type="NCBI Taxonomy" id="400092"/>
    <lineage>
        <taxon>Bacteria</taxon>
        <taxon>Pseudomonadati</taxon>
        <taxon>Bacteroidota</taxon>
        <taxon>Cytophagia</taxon>
        <taxon>Cytophagales</taxon>
        <taxon>Hymenobacteraceae</taxon>
        <taxon>Pontibacter</taxon>
    </lineage>
</organism>
<reference evidence="1 2" key="1">
    <citation type="journal article" date="2015" name="Sci. Rep.">
        <title>Unraveling adaptation of Pontibacter korlensis to radiation and infertility in desert through complete genome and comparative transcriptomic analysis.</title>
        <authorList>
            <person name="Dai J."/>
            <person name="Dai W."/>
            <person name="Qiu C."/>
            <person name="Yang Z."/>
            <person name="Zhang Y."/>
            <person name="Zhou M."/>
            <person name="Zhang L."/>
            <person name="Fang C."/>
            <person name="Gao Q."/>
            <person name="Yang Q."/>
            <person name="Li X."/>
            <person name="Wang Z."/>
            <person name="Wang Z."/>
            <person name="Jia Z."/>
            <person name="Chen X."/>
        </authorList>
    </citation>
    <scope>NUCLEOTIDE SEQUENCE [LARGE SCALE GENOMIC DNA]</scope>
    <source>
        <strain evidence="1 2">X14-1T</strain>
    </source>
</reference>
<dbReference type="AlphaFoldDB" id="A0A0E3ZGU6"/>
<dbReference type="PATRIC" id="fig|400092.3.peg.3612"/>
<evidence type="ECO:0000313" key="1">
    <source>
        <dbReference type="EMBL" id="AKD04390.1"/>
    </source>
</evidence>
<gene>
    <name evidence="1" type="ORF">PKOR_16480</name>
</gene>
<dbReference type="EMBL" id="CP009621">
    <property type="protein sequence ID" value="AKD04390.1"/>
    <property type="molecule type" value="Genomic_DNA"/>
</dbReference>
<dbReference type="InterPro" id="IPR029044">
    <property type="entry name" value="Nucleotide-diphossugar_trans"/>
</dbReference>
<protein>
    <submittedName>
        <fullName evidence="1">Uncharacterized protein</fullName>
    </submittedName>
</protein>
<keyword evidence="2" id="KW-1185">Reference proteome</keyword>
<dbReference type="STRING" id="400092.PKOR_16480"/>
<dbReference type="HOGENOM" id="CLU_1330933_0_0_10"/>
<sequence>MRVDGHYHLVRKFFLERLETYLERENMENDITCQLLKLALVPYRYPKTYRLEAQINYLLEHPQCMMVSSLVRVITEDGQEIRIDKFQSEHLYYNLIFTYWVYHPTVMYRKQAVEDVGMYTALYSEDMELFWQLTRKYLLHNRNEVLLDHRVTNQSLRQVLKKSEYEFAQQEQVLRNIRYYTGNDCTVPISFTRMLPPQFRTMDGRR</sequence>
<name>A0A0E3ZGU6_9BACT</name>
<dbReference type="Gene3D" id="3.90.550.10">
    <property type="entry name" value="Spore Coat Polysaccharide Biosynthesis Protein SpsA, Chain A"/>
    <property type="match status" value="1"/>
</dbReference>
<accession>A0A0E3ZGU6</accession>
<evidence type="ECO:0000313" key="2">
    <source>
        <dbReference type="Proteomes" id="UP000033109"/>
    </source>
</evidence>
<dbReference type="Proteomes" id="UP000033109">
    <property type="component" value="Chromosome"/>
</dbReference>
<proteinExistence type="predicted"/>
<dbReference type="KEGG" id="pko:PKOR_16480"/>
<dbReference type="SUPFAM" id="SSF53448">
    <property type="entry name" value="Nucleotide-diphospho-sugar transferases"/>
    <property type="match status" value="1"/>
</dbReference>